<gene>
    <name evidence="1" type="ORF">OBBRIDRAFT_713901</name>
</gene>
<reference evidence="1 2" key="1">
    <citation type="submission" date="2016-07" db="EMBL/GenBank/DDBJ databases">
        <title>Draft genome of the white-rot fungus Obba rivulosa 3A-2.</title>
        <authorList>
            <consortium name="DOE Joint Genome Institute"/>
            <person name="Miettinen O."/>
            <person name="Riley R."/>
            <person name="Acob R."/>
            <person name="Barry K."/>
            <person name="Cullen D."/>
            <person name="De Vries R."/>
            <person name="Hainaut M."/>
            <person name="Hatakka A."/>
            <person name="Henrissat B."/>
            <person name="Hilden K."/>
            <person name="Kuo R."/>
            <person name="Labutti K."/>
            <person name="Lipzen A."/>
            <person name="Makela M.R."/>
            <person name="Sandor L."/>
            <person name="Spatafora J.W."/>
            <person name="Grigoriev I.V."/>
            <person name="Hibbett D.S."/>
        </authorList>
    </citation>
    <scope>NUCLEOTIDE SEQUENCE [LARGE SCALE GENOMIC DNA]</scope>
    <source>
        <strain evidence="1 2">3A-2</strain>
    </source>
</reference>
<dbReference type="Proteomes" id="UP000250043">
    <property type="component" value="Unassembled WGS sequence"/>
</dbReference>
<sequence length="102" mass="11722">SVPERQKAWMPSMNDVNDSTLGSYRVFAREKPTASLHHAQAMVNQNGTQDFMDVRLTSDEDHKNLRQQARIFDASKAEFSRRKALVDADQALMEAKRKKSRE</sequence>
<evidence type="ECO:0000313" key="2">
    <source>
        <dbReference type="Proteomes" id="UP000250043"/>
    </source>
</evidence>
<protein>
    <submittedName>
        <fullName evidence="1">Uncharacterized protein</fullName>
    </submittedName>
</protein>
<evidence type="ECO:0000313" key="1">
    <source>
        <dbReference type="EMBL" id="OCH92422.1"/>
    </source>
</evidence>
<name>A0A8E2B4N6_9APHY</name>
<proteinExistence type="predicted"/>
<keyword evidence="2" id="KW-1185">Reference proteome</keyword>
<dbReference type="AlphaFoldDB" id="A0A8E2B4N6"/>
<organism evidence="1 2">
    <name type="scientific">Obba rivulosa</name>
    <dbReference type="NCBI Taxonomy" id="1052685"/>
    <lineage>
        <taxon>Eukaryota</taxon>
        <taxon>Fungi</taxon>
        <taxon>Dikarya</taxon>
        <taxon>Basidiomycota</taxon>
        <taxon>Agaricomycotina</taxon>
        <taxon>Agaricomycetes</taxon>
        <taxon>Polyporales</taxon>
        <taxon>Gelatoporiaceae</taxon>
        <taxon>Obba</taxon>
    </lineage>
</organism>
<dbReference type="OrthoDB" id="2751128at2759"/>
<feature type="non-terminal residue" evidence="1">
    <location>
        <position position="1"/>
    </location>
</feature>
<accession>A0A8E2B4N6</accession>
<dbReference type="EMBL" id="KV722369">
    <property type="protein sequence ID" value="OCH92422.1"/>
    <property type="molecule type" value="Genomic_DNA"/>
</dbReference>
<feature type="non-terminal residue" evidence="1">
    <location>
        <position position="102"/>
    </location>
</feature>